<evidence type="ECO:0000259" key="3">
    <source>
        <dbReference type="Pfam" id="PF10633"/>
    </source>
</evidence>
<dbReference type="HOGENOM" id="CLU_570621_0_0_2"/>
<dbReference type="InterPro" id="IPR011635">
    <property type="entry name" value="CARDB"/>
</dbReference>
<keyword evidence="5" id="KW-1185">Reference proteome</keyword>
<reference evidence="4 5" key="1">
    <citation type="submission" date="2015-04" db="EMBL/GenBank/DDBJ databases">
        <title>The complete genome sequence of the hyperthermophilic, obligate iron-reducing archaeon Geoglobus ahangari strain 234T.</title>
        <authorList>
            <person name="Manzella M.P."/>
            <person name="Holmes D.E."/>
            <person name="Rocheleau J.M."/>
            <person name="Chung A."/>
            <person name="Reguera G."/>
            <person name="Kashefi K."/>
        </authorList>
    </citation>
    <scope>NUCLEOTIDE SEQUENCE [LARGE SCALE GENOMIC DNA]</scope>
    <source>
        <strain evidence="4 5">234</strain>
    </source>
</reference>
<dbReference type="OrthoDB" id="56770at2157"/>
<dbReference type="Pfam" id="PF07705">
    <property type="entry name" value="CARDB"/>
    <property type="match status" value="1"/>
</dbReference>
<name>A0A0F7IHU6_9EURY</name>
<evidence type="ECO:0000259" key="2">
    <source>
        <dbReference type="Pfam" id="PF07705"/>
    </source>
</evidence>
<keyword evidence="1" id="KW-0472">Membrane</keyword>
<protein>
    <submittedName>
        <fullName evidence="4">S-layer domain</fullName>
    </submittedName>
</protein>
<dbReference type="PANTHER" id="PTHR35902:SF3">
    <property type="entry name" value="NPCBM-ASSOCIATED, NEW3 DOMAIN OF ALPHA-GALACTOSIDASE"/>
    <property type="match status" value="1"/>
</dbReference>
<sequence>MRSGMLFLILVILAELFVGAVSAQPVLSLNYSTLPEAPSPGDIFVLQIVVVNSGYAIRDAKLTVSENEDDLAIISDGKEVSYLTINLGDVAGSALTSVKLRADEEGVYQVKVRLSYNYGTGSLEEVVPVVVVDRPSMVVENVVQPVIEPGGCGKVTFEVKNSGGVARNVVATLSAPDGFVVETSRMSFDRWGGEEVRSLSFNISASEDVSVGVYPANLIFSFTDRLGNAYREEIQFAIVVEGRAEISFSGFTTAPERIYPDDDFVLSLTLENTGKDEARNVLLTLSYPDVFSGEKEAFLGTLKRGEKASVDFKLKAGKDAESGSYPFRLTVRYADDSGEMERSFDFSIFVDELGVISLDVSGLYFSPRKVTPSSEFTLSLQIENSGKQDARAVAVKLILPEGFDGKNQYFIGTLEKGDSATSTFDLVAPDRPGEYKIKAVITYMDSKLDRYSVEKEFSVYVFPGESRMEEIVALALLIVLLTGGYLWRRKTR</sequence>
<dbReference type="GeneID" id="24802909"/>
<proteinExistence type="predicted"/>
<accession>A0A0F7IHU6</accession>
<dbReference type="RefSeq" id="WP_048094388.1">
    <property type="nucleotide sequence ID" value="NZ_CP011267.1"/>
</dbReference>
<dbReference type="KEGG" id="gah:GAH_00323"/>
<keyword evidence="1" id="KW-1133">Transmembrane helix</keyword>
<dbReference type="Proteomes" id="UP000034723">
    <property type="component" value="Chromosome"/>
</dbReference>
<evidence type="ECO:0000256" key="1">
    <source>
        <dbReference type="SAM" id="Phobius"/>
    </source>
</evidence>
<dbReference type="InParanoid" id="A0A0F7IHU6"/>
<dbReference type="PANTHER" id="PTHR35902">
    <property type="entry name" value="S-LAYER DOMAIN-LIKE PROTEIN-RELATED"/>
    <property type="match status" value="1"/>
</dbReference>
<dbReference type="Pfam" id="PF10633">
    <property type="entry name" value="NPCBM_assoc"/>
    <property type="match status" value="1"/>
</dbReference>
<dbReference type="STRING" id="113653.GAH_00323"/>
<evidence type="ECO:0000313" key="5">
    <source>
        <dbReference type="Proteomes" id="UP000034723"/>
    </source>
</evidence>
<dbReference type="AlphaFoldDB" id="A0A0F7IHU6"/>
<keyword evidence="1" id="KW-0812">Transmembrane</keyword>
<organism evidence="4 5">
    <name type="scientific">Geoglobus ahangari</name>
    <dbReference type="NCBI Taxonomy" id="113653"/>
    <lineage>
        <taxon>Archaea</taxon>
        <taxon>Methanobacteriati</taxon>
        <taxon>Methanobacteriota</taxon>
        <taxon>Archaeoglobi</taxon>
        <taxon>Archaeoglobales</taxon>
        <taxon>Archaeoglobaceae</taxon>
        <taxon>Geoglobus</taxon>
    </lineage>
</organism>
<feature type="domain" description="Alpha-galactosidase NEW3" evidence="3">
    <location>
        <begin position="260"/>
        <end position="333"/>
    </location>
</feature>
<dbReference type="InterPro" id="IPR018905">
    <property type="entry name" value="A-galactase_NEW3"/>
</dbReference>
<feature type="transmembrane region" description="Helical" evidence="1">
    <location>
        <begin position="471"/>
        <end position="487"/>
    </location>
</feature>
<evidence type="ECO:0000313" key="4">
    <source>
        <dbReference type="EMBL" id="AKG92324.1"/>
    </source>
</evidence>
<dbReference type="InterPro" id="IPR013783">
    <property type="entry name" value="Ig-like_fold"/>
</dbReference>
<dbReference type="Gene3D" id="2.60.40.10">
    <property type="entry name" value="Immunoglobulins"/>
    <property type="match status" value="2"/>
</dbReference>
<gene>
    <name evidence="4" type="ORF">GAH_00323</name>
</gene>
<dbReference type="EMBL" id="CP011267">
    <property type="protein sequence ID" value="AKG92324.1"/>
    <property type="molecule type" value="Genomic_DNA"/>
</dbReference>
<feature type="domain" description="CARDB" evidence="2">
    <location>
        <begin position="365"/>
        <end position="441"/>
    </location>
</feature>